<accession>A0ABW4F777</accession>
<organism evidence="7 8">
    <name type="scientific">Pseudonocardia yunnanensis</name>
    <dbReference type="NCBI Taxonomy" id="58107"/>
    <lineage>
        <taxon>Bacteria</taxon>
        <taxon>Bacillati</taxon>
        <taxon>Actinomycetota</taxon>
        <taxon>Actinomycetes</taxon>
        <taxon>Pseudonocardiales</taxon>
        <taxon>Pseudonocardiaceae</taxon>
        <taxon>Pseudonocardia</taxon>
    </lineage>
</organism>
<dbReference type="PANTHER" id="PTHR43403:SF1">
    <property type="entry name" value="NAD-SPECIFIC GLUTAMATE DEHYDROGENASE"/>
    <property type="match status" value="1"/>
</dbReference>
<dbReference type="Gene3D" id="3.40.50.720">
    <property type="entry name" value="NAD(P)-binding Rossmann-like Domain"/>
    <property type="match status" value="1"/>
</dbReference>
<dbReference type="InterPro" id="IPR048381">
    <property type="entry name" value="GDH_C"/>
</dbReference>
<proteinExistence type="predicted"/>
<dbReference type="InterPro" id="IPR036291">
    <property type="entry name" value="NAD(P)-bd_dom_sf"/>
</dbReference>
<dbReference type="InterPro" id="IPR049064">
    <property type="entry name" value="NAD_Glu_DH_ACT3"/>
</dbReference>
<evidence type="ECO:0000259" key="6">
    <source>
        <dbReference type="Pfam" id="PF21077"/>
    </source>
</evidence>
<dbReference type="PANTHER" id="PTHR43403">
    <property type="entry name" value="NAD-SPECIFIC GLUTAMATE DEHYDROGENASE"/>
    <property type="match status" value="1"/>
</dbReference>
<evidence type="ECO:0000313" key="7">
    <source>
        <dbReference type="EMBL" id="MFD1522752.1"/>
    </source>
</evidence>
<evidence type="ECO:0000313" key="8">
    <source>
        <dbReference type="Proteomes" id="UP001597114"/>
    </source>
</evidence>
<dbReference type="Proteomes" id="UP001597114">
    <property type="component" value="Unassembled WGS sequence"/>
</dbReference>
<dbReference type="Pfam" id="PF21078">
    <property type="entry name" value="GDH_HM3"/>
    <property type="match status" value="1"/>
</dbReference>
<feature type="domain" description="NAD-glutamate dehydrogenase catalytic" evidence="2">
    <location>
        <begin position="709"/>
        <end position="1198"/>
    </location>
</feature>
<dbReference type="SUPFAM" id="SSF53223">
    <property type="entry name" value="Aminoacid dehydrogenase-like, N-terminal domain"/>
    <property type="match status" value="1"/>
</dbReference>
<dbReference type="Pfam" id="PF21076">
    <property type="entry name" value="GDH_ACT2"/>
    <property type="match status" value="1"/>
</dbReference>
<comment type="caution">
    <text evidence="7">The sequence shown here is derived from an EMBL/GenBank/DDBJ whole genome shotgun (WGS) entry which is preliminary data.</text>
</comment>
<keyword evidence="8" id="KW-1185">Reference proteome</keyword>
<dbReference type="EMBL" id="JBHUCO010000048">
    <property type="protein sequence ID" value="MFD1522752.1"/>
    <property type="molecule type" value="Genomic_DNA"/>
</dbReference>
<dbReference type="InterPro" id="IPR049056">
    <property type="entry name" value="NAD_Glu_DH_HM3"/>
</dbReference>
<feature type="region of interest" description="Disordered" evidence="1">
    <location>
        <begin position="1"/>
        <end position="20"/>
    </location>
</feature>
<dbReference type="RefSeq" id="WP_379659349.1">
    <property type="nucleotide sequence ID" value="NZ_BAAAUS010000056.1"/>
</dbReference>
<evidence type="ECO:0000256" key="1">
    <source>
        <dbReference type="SAM" id="MobiDB-lite"/>
    </source>
</evidence>
<name>A0ABW4F777_9PSEU</name>
<dbReference type="PIRSF" id="PIRSF036761">
    <property type="entry name" value="GDH_Mll4104"/>
    <property type="match status" value="1"/>
</dbReference>
<dbReference type="Pfam" id="PF21077">
    <property type="entry name" value="GDH_ACT3"/>
    <property type="match status" value="1"/>
</dbReference>
<dbReference type="InterPro" id="IPR007780">
    <property type="entry name" value="NAD_Glu_DH_bac"/>
</dbReference>
<feature type="domain" description="NAD-glutamate dehydrogenase ACT3" evidence="6">
    <location>
        <begin position="528"/>
        <end position="602"/>
    </location>
</feature>
<evidence type="ECO:0000259" key="4">
    <source>
        <dbReference type="Pfam" id="PF21075"/>
    </source>
</evidence>
<dbReference type="Pfam" id="PF05088">
    <property type="entry name" value="Bac_GDH_CD"/>
    <property type="match status" value="1"/>
</dbReference>
<dbReference type="SUPFAM" id="SSF51735">
    <property type="entry name" value="NAD(P)-binding Rossmann-fold domains"/>
    <property type="match status" value="1"/>
</dbReference>
<dbReference type="InterPro" id="IPR046346">
    <property type="entry name" value="Aminoacid_DH-like_N_sf"/>
</dbReference>
<dbReference type="InterPro" id="IPR049062">
    <property type="entry name" value="NAD_Glu_DH_ACT2"/>
</dbReference>
<dbReference type="Pfam" id="PF21075">
    <property type="entry name" value="GDH_ACT1"/>
    <property type="match status" value="1"/>
</dbReference>
<feature type="domain" description="NAD-specific glutamate dehydrogenase C-terminal" evidence="3">
    <location>
        <begin position="1243"/>
        <end position="1583"/>
    </location>
</feature>
<dbReference type="InterPro" id="IPR028971">
    <property type="entry name" value="NAD-GDH_cat"/>
</dbReference>
<feature type="domain" description="NAD-glutamate dehydrogenase N-terminal ACT1" evidence="4">
    <location>
        <begin position="32"/>
        <end position="166"/>
    </location>
</feature>
<feature type="compositionally biased region" description="Basic and acidic residues" evidence="1">
    <location>
        <begin position="1"/>
        <end position="12"/>
    </location>
</feature>
<reference evidence="8" key="1">
    <citation type="journal article" date="2019" name="Int. J. Syst. Evol. Microbiol.">
        <title>The Global Catalogue of Microorganisms (GCM) 10K type strain sequencing project: providing services to taxonomists for standard genome sequencing and annotation.</title>
        <authorList>
            <consortium name="The Broad Institute Genomics Platform"/>
            <consortium name="The Broad Institute Genome Sequencing Center for Infectious Disease"/>
            <person name="Wu L."/>
            <person name="Ma J."/>
        </authorList>
    </citation>
    <scope>NUCLEOTIDE SEQUENCE [LARGE SCALE GENOMIC DNA]</scope>
    <source>
        <strain evidence="8">CCM 7043</strain>
    </source>
</reference>
<protein>
    <submittedName>
        <fullName evidence="7">NAD-glutamate dehydrogenase</fullName>
    </submittedName>
</protein>
<gene>
    <name evidence="7" type="ORF">ACFSJD_35030</name>
</gene>
<dbReference type="Pfam" id="PF21073">
    <property type="entry name" value="GDH_HM1"/>
    <property type="match status" value="1"/>
</dbReference>
<evidence type="ECO:0000259" key="3">
    <source>
        <dbReference type="Pfam" id="PF21074"/>
    </source>
</evidence>
<sequence>MPVTSRTRERDSVPAPDPELTDLGALYARHAPDLERGDHLPLLRAAARGHLQLARLRARGEPLIRVRAPEPAPDSSGQVGLVVEIVTDDMPFLVESLLAGVGRVGGDVQRLIHPIVVVRRTDEGELTEVLTEADPAAPPPGALVESWIHLDLTPAPIDAAELERELGRVLRDVREVVDDVEPMAAKAREVADALPAQPAVAGGTDPADVAELLRWLADDHFTFLGYRCYTVPEDSGELRAVPESGLGVLRGEKGIAETFTPQVDLGDGPGDVLVLTRANALSPLRPVHPYYLAVRTVDADGRLVGEHRFLGMLTVAALYESVLDIPVIERRVRNAIHRAGFPLESYSGQQMLEVVSGLPREELFSASEQRLHDTAVGVLAVAGRRAVRLFLRPDPYRRFISCLVYLPRDRYTTASRLQMADVLQRRLGGRSVDQNARVSESNLALVHFTVHTDANASGFGDVDVQALQDELTEAARTWDDRLLSQPGAAGFAALLPGVPEPYKAAVAPQHAVEDLRRVAALAGPGAFDVRLYSAQGPSAGTGDRRFSLYLAGAPATLTSVLPLLQQLGVEVLDERPSEFVRADGLRCWLYDFGIQVDDATSAVLAERTDEAIERGFCMAFSAAWRGDAETDRFSALVLRAGLPWREVAVLRAYARYARQLGSPYGAQYMADTLLAQPAVARALLALFRARFDPSLDDREREMDAALTEVRSLIDAVTGLDADRILRSYLAMITATLRTNWFRERPFFSFKIDPNAVPDMPAPRPKFEIFVYSPRVEGVHLRFGPVARGGLRYSDRPQDYRTEILGLVKAQAVKNAVIVPVGAKGGFIVRRADPGPDEVEYCYRTFISGLLDLTDNLVSHEGKPSVTIAPTGVVRHDADDSYLVVAADKGTARFSDTANEVAASYGFWLGDAFASGGSVGYDHKAMGITAKGAWESVKRHFRELGIDTQSQEFTVVGVGDMSGDVFGNGMLLSPHIRLLAAFDHRHVFVDPSPDAARSFAERERMFALPRSSWDDYDRSVISAGGGVWPRSAKSVPVGPEIRAALGLAEDVSRLSPPELIAAILRAPADLLWNGGIGTYVKATDESNADAGDKANDAVRADAAELRVKVVGEGGNLGLTQRGRIEFARRGGKINTDAIDNSAGVDLSDHEVNIKILLDRLVAAGELDKSGRDALLVEMTDEVTDLVLHDNRDQNAVLGIARAHAAAMVNVHGRLTSDLAVRHGLDRKLEVLPDKRGFAALEAAGTGLSSPELATLLAHTKLDLTTQVLATDLPDSVTFAARLPEYFPHPLRIRFPAAITGHPLRREIVTTQLVNEMVDGAGITYAFRLGEELSADAADAVRAYAVTTTVFDLPELWEAVRAPQIPTAVSDEIVLETRRLLDRVSRWFLTNRPQPLAVAAETARFAATVRELRAELPRLMRGRELLAVEKRSAELRSSGVPKDLALRAAALMYGYGMLDVVELTELAERDREPREPREVAALYLGLSEHLGIDVALTSVSALERGDRWHALARLALRDDLYASLRAITLDGLREAAPGTPVDAAIAQWEKANASRLVRARAALHEVGTAGQLDLATLSVISRQLRGLAR</sequence>
<dbReference type="InterPro" id="IPR049059">
    <property type="entry name" value="NAD_Glu_DH_HM1"/>
</dbReference>
<feature type="domain" description="NAD-glutamate dehydrogenase ACT2" evidence="5">
    <location>
        <begin position="388"/>
        <end position="479"/>
    </location>
</feature>
<dbReference type="Pfam" id="PF21074">
    <property type="entry name" value="GDH_C"/>
    <property type="match status" value="1"/>
</dbReference>
<evidence type="ECO:0000259" key="2">
    <source>
        <dbReference type="Pfam" id="PF05088"/>
    </source>
</evidence>
<evidence type="ECO:0000259" key="5">
    <source>
        <dbReference type="Pfam" id="PF21076"/>
    </source>
</evidence>
<dbReference type="InterPro" id="IPR024727">
    <property type="entry name" value="NAD_Glu_DH_N_ACT1"/>
</dbReference>